<evidence type="ECO:0000313" key="1">
    <source>
        <dbReference type="EMBL" id="EHA27779.1"/>
    </source>
</evidence>
<accession>G3XPH2</accession>
<dbReference type="Proteomes" id="UP000009038">
    <property type="component" value="Unassembled WGS sequence"/>
</dbReference>
<dbReference type="EMBL" id="ACJE01000002">
    <property type="protein sequence ID" value="EHA27779.1"/>
    <property type="molecule type" value="Genomic_DNA"/>
</dbReference>
<dbReference type="OrthoDB" id="3687641at2759"/>
<organism evidence="1 2">
    <name type="scientific">Aspergillus niger (strain ATCC 1015 / CBS 113.46 / FGSC A1144 / LSHB Ac4 / NCTC 3858a / NRRL 328 / USDA 3528.7)</name>
    <dbReference type="NCBI Taxonomy" id="380704"/>
    <lineage>
        <taxon>Eukaryota</taxon>
        <taxon>Fungi</taxon>
        <taxon>Dikarya</taxon>
        <taxon>Ascomycota</taxon>
        <taxon>Pezizomycotina</taxon>
        <taxon>Eurotiomycetes</taxon>
        <taxon>Eurotiomycetidae</taxon>
        <taxon>Eurotiales</taxon>
        <taxon>Aspergillaceae</taxon>
        <taxon>Aspergillus</taxon>
        <taxon>Aspergillus subgen. Circumdati</taxon>
    </lineage>
</organism>
<sequence length="135" mass="15021">MPATFRLSKAEYASLDPSGPNNPPSLPERLYAYILPLRHIWREVLIFSLSILCTGLLVDRILFPLDAKPPQPNPEYGIYSSSKPEDFDAVNKAWEEIFPAYGFVAVDHGWAAENHLPSSMSLPSDSSKGVYILDA</sequence>
<dbReference type="HOGENOM" id="CLU_1885313_0_0_1"/>
<reference evidence="1 2" key="1">
    <citation type="journal article" date="2011" name="Genome Res.">
        <title>Comparative genomics of citric-acid-producing Aspergillus niger ATCC 1015 versus enzyme-producing CBS 513.88.</title>
        <authorList>
            <person name="Andersen M.R."/>
            <person name="Salazar M.P."/>
            <person name="Schaap P.J."/>
            <person name="van de Vondervoort P.J."/>
            <person name="Culley D."/>
            <person name="Thykaer J."/>
            <person name="Frisvad J.C."/>
            <person name="Nielsen K.F."/>
            <person name="Albang R."/>
            <person name="Albermann K."/>
            <person name="Berka R.M."/>
            <person name="Braus G.H."/>
            <person name="Braus-Stromeyer S.A."/>
            <person name="Corrochano L.M."/>
            <person name="Dai Z."/>
            <person name="van Dijck P.W."/>
            <person name="Hofmann G."/>
            <person name="Lasure L.L."/>
            <person name="Magnuson J.K."/>
            <person name="Menke H."/>
            <person name="Meijer M."/>
            <person name="Meijer S.L."/>
            <person name="Nielsen J.B."/>
            <person name="Nielsen M.L."/>
            <person name="van Ooyen A.J."/>
            <person name="Pel H.J."/>
            <person name="Poulsen L."/>
            <person name="Samson R.A."/>
            <person name="Stam H."/>
            <person name="Tsang A."/>
            <person name="van den Brink J.M."/>
            <person name="Atkins A."/>
            <person name="Aerts A."/>
            <person name="Shapiro H."/>
            <person name="Pangilinan J."/>
            <person name="Salamov A."/>
            <person name="Lou Y."/>
            <person name="Lindquist E."/>
            <person name="Lucas S."/>
            <person name="Grimwood J."/>
            <person name="Grigoriev I.V."/>
            <person name="Kubicek C.P."/>
            <person name="Martinez D."/>
            <person name="van Peij N.N."/>
            <person name="Roubos J.A."/>
            <person name="Nielsen J."/>
            <person name="Baker S.E."/>
        </authorList>
    </citation>
    <scope>NUCLEOTIDE SEQUENCE [LARGE SCALE GENOMIC DNA]</scope>
    <source>
        <strain evidence="2">ATCC 1015 / CBS 113.46 / FGSC A1144 / LSHB Ac4 / NCTC 3858a / NRRL 328 / USDA 3528.7</strain>
    </source>
</reference>
<proteinExistence type="predicted"/>
<dbReference type="AlphaFoldDB" id="G3XPH2"/>
<protein>
    <submittedName>
        <fullName evidence="1">Uncharacterized protein</fullName>
    </submittedName>
</protein>
<gene>
    <name evidence="1" type="ORF">ASPNIDRAFT_41724</name>
</gene>
<comment type="caution">
    <text evidence="1">The sequence shown here is derived from an EMBL/GenBank/DDBJ whole genome shotgun (WGS) entry which is preliminary data.</text>
</comment>
<name>G3XPH2_ASPNA</name>
<evidence type="ECO:0000313" key="2">
    <source>
        <dbReference type="Proteomes" id="UP000009038"/>
    </source>
</evidence>